<evidence type="ECO:0000313" key="2">
    <source>
        <dbReference type="Proteomes" id="UP000032142"/>
    </source>
</evidence>
<name>A0A0B0ME15_GOSAR</name>
<dbReference type="AlphaFoldDB" id="A0A0B0ME15"/>
<dbReference type="Proteomes" id="UP000032142">
    <property type="component" value="Unassembled WGS sequence"/>
</dbReference>
<protein>
    <submittedName>
        <fullName evidence="1">Uncharacterized protein</fullName>
    </submittedName>
</protein>
<gene>
    <name evidence="1" type="ORF">F383_19245</name>
</gene>
<keyword evidence="2" id="KW-1185">Reference proteome</keyword>
<accession>A0A0B0ME15</accession>
<dbReference type="EMBL" id="JRRC01126093">
    <property type="protein sequence ID" value="KHG00373.1"/>
    <property type="molecule type" value="Genomic_DNA"/>
</dbReference>
<reference evidence="2" key="1">
    <citation type="submission" date="2014-09" db="EMBL/GenBank/DDBJ databases">
        <authorList>
            <person name="Mudge J."/>
            <person name="Ramaraj T."/>
            <person name="Lindquist I.E."/>
            <person name="Bharti A.K."/>
            <person name="Sundararajan A."/>
            <person name="Cameron C.T."/>
            <person name="Woodward J.E."/>
            <person name="May G.D."/>
            <person name="Brubaker C."/>
            <person name="Broadhvest J."/>
            <person name="Wilkins T.A."/>
        </authorList>
    </citation>
    <scope>NUCLEOTIDE SEQUENCE</scope>
    <source>
        <strain evidence="2">cv. AKA8401</strain>
    </source>
</reference>
<organism evidence="1 2">
    <name type="scientific">Gossypium arboreum</name>
    <name type="common">Tree cotton</name>
    <name type="synonym">Gossypium nanking</name>
    <dbReference type="NCBI Taxonomy" id="29729"/>
    <lineage>
        <taxon>Eukaryota</taxon>
        <taxon>Viridiplantae</taxon>
        <taxon>Streptophyta</taxon>
        <taxon>Embryophyta</taxon>
        <taxon>Tracheophyta</taxon>
        <taxon>Spermatophyta</taxon>
        <taxon>Magnoliopsida</taxon>
        <taxon>eudicotyledons</taxon>
        <taxon>Gunneridae</taxon>
        <taxon>Pentapetalae</taxon>
        <taxon>rosids</taxon>
        <taxon>malvids</taxon>
        <taxon>Malvales</taxon>
        <taxon>Malvaceae</taxon>
        <taxon>Malvoideae</taxon>
        <taxon>Gossypium</taxon>
    </lineage>
</organism>
<proteinExistence type="predicted"/>
<evidence type="ECO:0000313" key="1">
    <source>
        <dbReference type="EMBL" id="KHG00373.1"/>
    </source>
</evidence>
<sequence length="48" mass="5376">MLHGHVSPGVPFKLKSIYPIDLAQPRHTGVSTGRVWHTGWHMGVRLSM</sequence>
<comment type="caution">
    <text evidence="1">The sequence shown here is derived from an EMBL/GenBank/DDBJ whole genome shotgun (WGS) entry which is preliminary data.</text>
</comment>